<dbReference type="InParanoid" id="A0A409WSD3"/>
<proteinExistence type="predicted"/>
<comment type="caution">
    <text evidence="4">The sequence shown here is derived from an EMBL/GenBank/DDBJ whole genome shotgun (WGS) entry which is preliminary data.</text>
</comment>
<evidence type="ECO:0000313" key="4">
    <source>
        <dbReference type="EMBL" id="PPQ81433.1"/>
    </source>
</evidence>
<keyword evidence="1" id="KW-0862">Zinc</keyword>
<sequence length="1390" mass="157302">MPDNAPTHLKKKHVCEDCDRSFQKQMGLVVHRRSCIKKMSTNQEFLAGSSSSSTHHDLGSQKRSKKKARLDSEPNPFRLSLSEKALGKRKTDTANASYEESQALPVADSTQSSGVPTRAFMAEPTDLMDIDPLNQSPQPTCNSEPETTTITDAQTAYVPPPTRRGRERRFPKRYDDFLPCTSTRLPHMPPPAPPAPPPPINPPIAPAPPPRPPSPTIGMFKTNVNEFGMYRVYPTLPSAQVEENEDLLNVCDGPGFPTNSAPASHWEKSSGLSKQTADPFLAAGSNDLSTPNGVFGPFLNVTVFRLFRWFYSGSNMKSVAEMDRLVDEVIDQPEFDRAHIKGFKAKRILANIDRYLAAASPFSPKYGWKVSTVKLPMNCEGVTHHDEKECPTLTVPNVHHRSLVDAIKSALTDESAHQFHYTPFKQYWKPTDNAAPERVITDLYNSDAFYDEHIKLMKRPLTVEEANQPRLETAIAAMMLWSDSTHLADFGNASLWPIYLYFGNLSKYTRAKPTSHSAHHIAYIPSIPADLQTQYMKAFEEATASKDTISHLKRELMQAVWLTLLDDEFMYAYEHGIVITCIDGIVRRIFPRFFTYSADYPEKVLLATIKYLAKCPCPTCTTQKQYIPALGTHADIQRRSHERQDTAEHQFDVCAARRTIYNLGKGPKSKFVDNILGHNSSTPVVNAFSQRLHKFGFNHYSMLVPDLLHEFELGVWKAVFTHLVRILYSKGDNSVQVLNERFRDTPSFGEAIRHFGRNAAAMTKMPAREFEDLLQCILPVIENLLPQRHNKIVMDMLFIMSTWHGLAKLRLHTESTLVALQENTRRLGAILREFVKVVCSAYTTKDLPSEEAARARRVANNLKKGKTTSNSKSQKQSQTSRKTAAQGMSTTDGETLTAEKAIKTLNLFTYKLHALGHYPDAIRKFGTSDNFSTQTGELEHKKVKNAYSRTNKGNTFEKQIAVHHQRENFIRRFGEHLARVFSPWTTTPPLDCPPSMSATSQPTLPPASEALYPVPIAPIPLGTRMPRQPDESLPPVSVSAQDHYYLPVSKKNKVNVFRWVREQHRLGDLAAQNFIIELKTHLLSRVLGKQNDDDISFSPTELSRLELVQDSIYEHHVFRVNYTTYDLRRSQDSINPRTHCDIVTLSRDNNPTHPFSYARIIRSYHADITYTGPENPTKIVRPRRVEFLWVRWYELDTEHSGGFDAQRLHRLRFVAHDSSQAAFGFIDPDCVIRGIHILPAFAHGTTSDYLPCNSIARNEETRTAIGDNDYRFYYVNMFVDRDHFMRYLGGGVGHMATNDVTQVFRPHYMRVNRTDEGESMVQDGGDDESLFEGIEALIDLEAEEAEEEEEEEEEEEDDEDESAPLGEADEGLGGDMYGPVDPWENAYGSL</sequence>
<dbReference type="InterPro" id="IPR041078">
    <property type="entry name" value="Plavaka"/>
</dbReference>
<reference evidence="4 5" key="1">
    <citation type="journal article" date="2018" name="Evol. Lett.">
        <title>Horizontal gene cluster transfer increased hallucinogenic mushroom diversity.</title>
        <authorList>
            <person name="Reynolds H.T."/>
            <person name="Vijayakumar V."/>
            <person name="Gluck-Thaler E."/>
            <person name="Korotkin H.B."/>
            <person name="Matheny P.B."/>
            <person name="Slot J.C."/>
        </authorList>
    </citation>
    <scope>NUCLEOTIDE SEQUENCE [LARGE SCALE GENOMIC DNA]</scope>
    <source>
        <strain evidence="4 5">2629</strain>
    </source>
</reference>
<evidence type="ECO:0000259" key="3">
    <source>
        <dbReference type="PROSITE" id="PS50157"/>
    </source>
</evidence>
<feature type="compositionally biased region" description="Pro residues" evidence="2">
    <location>
        <begin position="187"/>
        <end position="210"/>
    </location>
</feature>
<feature type="region of interest" description="Disordered" evidence="2">
    <location>
        <begin position="1341"/>
        <end position="1390"/>
    </location>
</feature>
<dbReference type="STRING" id="181874.A0A409WSD3"/>
<keyword evidence="5" id="KW-1185">Reference proteome</keyword>
<evidence type="ECO:0000313" key="5">
    <source>
        <dbReference type="Proteomes" id="UP000284842"/>
    </source>
</evidence>
<evidence type="ECO:0000256" key="1">
    <source>
        <dbReference type="PROSITE-ProRule" id="PRU00042"/>
    </source>
</evidence>
<dbReference type="PROSITE" id="PS50157">
    <property type="entry name" value="ZINC_FINGER_C2H2_2"/>
    <property type="match status" value="1"/>
</dbReference>
<dbReference type="OrthoDB" id="3208495at2759"/>
<gene>
    <name evidence="4" type="ORF">CVT24_001917</name>
</gene>
<feature type="region of interest" description="Disordered" evidence="2">
    <location>
        <begin position="178"/>
        <end position="210"/>
    </location>
</feature>
<accession>A0A409WSD3</accession>
<organism evidence="4 5">
    <name type="scientific">Panaeolus cyanescens</name>
    <dbReference type="NCBI Taxonomy" id="181874"/>
    <lineage>
        <taxon>Eukaryota</taxon>
        <taxon>Fungi</taxon>
        <taxon>Dikarya</taxon>
        <taxon>Basidiomycota</taxon>
        <taxon>Agaricomycotina</taxon>
        <taxon>Agaricomycetes</taxon>
        <taxon>Agaricomycetidae</taxon>
        <taxon>Agaricales</taxon>
        <taxon>Agaricineae</taxon>
        <taxon>Galeropsidaceae</taxon>
        <taxon>Panaeolus</taxon>
    </lineage>
</organism>
<evidence type="ECO:0000256" key="2">
    <source>
        <dbReference type="SAM" id="MobiDB-lite"/>
    </source>
</evidence>
<dbReference type="GO" id="GO:0008270">
    <property type="term" value="F:zinc ion binding"/>
    <property type="evidence" value="ECO:0007669"/>
    <property type="project" value="UniProtKB-KW"/>
</dbReference>
<keyword evidence="1" id="KW-0479">Metal-binding</keyword>
<feature type="domain" description="C2H2-type" evidence="3">
    <location>
        <begin position="13"/>
        <end position="45"/>
    </location>
</feature>
<dbReference type="EMBL" id="NHTK01005281">
    <property type="protein sequence ID" value="PPQ81433.1"/>
    <property type="molecule type" value="Genomic_DNA"/>
</dbReference>
<feature type="region of interest" description="Disordered" evidence="2">
    <location>
        <begin position="43"/>
        <end position="114"/>
    </location>
</feature>
<dbReference type="Pfam" id="PF18759">
    <property type="entry name" value="Plavaka"/>
    <property type="match status" value="1"/>
</dbReference>
<feature type="compositionally biased region" description="Low complexity" evidence="2">
    <location>
        <begin position="867"/>
        <end position="883"/>
    </location>
</feature>
<feature type="compositionally biased region" description="Acidic residues" evidence="2">
    <location>
        <begin position="1341"/>
        <end position="1372"/>
    </location>
</feature>
<keyword evidence="1" id="KW-0863">Zinc-finger</keyword>
<feature type="region of interest" description="Disordered" evidence="2">
    <location>
        <begin position="860"/>
        <end position="894"/>
    </location>
</feature>
<dbReference type="InterPro" id="IPR013087">
    <property type="entry name" value="Znf_C2H2_type"/>
</dbReference>
<name>A0A409WSD3_9AGAR</name>
<protein>
    <recommendedName>
        <fullName evidence="3">C2H2-type domain-containing protein</fullName>
    </recommendedName>
</protein>
<dbReference type="Proteomes" id="UP000284842">
    <property type="component" value="Unassembled WGS sequence"/>
</dbReference>